<evidence type="ECO:0000313" key="8">
    <source>
        <dbReference type="EMBL" id="SEP99738.1"/>
    </source>
</evidence>
<feature type="domain" description="Acyl-CoA oxidase/dehydrogenase middle" evidence="6">
    <location>
        <begin position="191"/>
        <end position="285"/>
    </location>
</feature>
<keyword evidence="2 4" id="KW-0285">Flavoprotein</keyword>
<dbReference type="STRING" id="1855383.SAMN05216548_102134"/>
<evidence type="ECO:0000256" key="3">
    <source>
        <dbReference type="ARBA" id="ARBA00022827"/>
    </source>
</evidence>
<comment type="cofactor">
    <cofactor evidence="4">
        <name>FAD</name>
        <dbReference type="ChEBI" id="CHEBI:57692"/>
    </cofactor>
</comment>
<evidence type="ECO:0000256" key="2">
    <source>
        <dbReference type="ARBA" id="ARBA00022630"/>
    </source>
</evidence>
<protein>
    <submittedName>
        <fullName evidence="8">Putative acyl-CoA dehydrogenase</fullName>
    </submittedName>
</protein>
<accession>A0A1H9CGJ1</accession>
<organism evidence="8 9">
    <name type="scientific">Faunimonas pinastri</name>
    <dbReference type="NCBI Taxonomy" id="1855383"/>
    <lineage>
        <taxon>Bacteria</taxon>
        <taxon>Pseudomonadati</taxon>
        <taxon>Pseudomonadota</taxon>
        <taxon>Alphaproteobacteria</taxon>
        <taxon>Hyphomicrobiales</taxon>
        <taxon>Afifellaceae</taxon>
        <taxon>Faunimonas</taxon>
    </lineage>
</organism>
<dbReference type="EMBL" id="FOFG01000002">
    <property type="protein sequence ID" value="SEP99738.1"/>
    <property type="molecule type" value="Genomic_DNA"/>
</dbReference>
<evidence type="ECO:0000259" key="7">
    <source>
        <dbReference type="Pfam" id="PF18158"/>
    </source>
</evidence>
<evidence type="ECO:0000256" key="4">
    <source>
        <dbReference type="RuleBase" id="RU362125"/>
    </source>
</evidence>
<dbReference type="InterPro" id="IPR009075">
    <property type="entry name" value="AcylCo_DH/oxidase_C"/>
</dbReference>
<dbReference type="SUPFAM" id="SSF56645">
    <property type="entry name" value="Acyl-CoA dehydrogenase NM domain-like"/>
    <property type="match status" value="1"/>
</dbReference>
<evidence type="ECO:0000259" key="5">
    <source>
        <dbReference type="Pfam" id="PF00441"/>
    </source>
</evidence>
<comment type="similarity">
    <text evidence="1 4">Belongs to the acyl-CoA dehydrogenase family.</text>
</comment>
<evidence type="ECO:0000313" key="9">
    <source>
        <dbReference type="Proteomes" id="UP000199647"/>
    </source>
</evidence>
<dbReference type="PANTHER" id="PTHR42707:SF3">
    <property type="entry name" value="ACYL-COA DEHYDROGENASE AIDB-RELATED"/>
    <property type="match status" value="1"/>
</dbReference>
<dbReference type="Gene3D" id="2.40.110.20">
    <property type="match status" value="1"/>
</dbReference>
<proteinExistence type="inferred from homology"/>
<evidence type="ECO:0000259" key="6">
    <source>
        <dbReference type="Pfam" id="PF02770"/>
    </source>
</evidence>
<dbReference type="AlphaFoldDB" id="A0A1H9CGJ1"/>
<dbReference type="SUPFAM" id="SSF47203">
    <property type="entry name" value="Acyl-CoA dehydrogenase C-terminal domain-like"/>
    <property type="match status" value="1"/>
</dbReference>
<sequence length="553" mass="59895">MRGGMTSQHEPPATSNLFNQPPLYGGVNLFQTNPILEGGASGFPDAVRENLDQFGRFWGSFDARELARLANRHLPELERYDARGERSDQVSFHPAYHALMRHSIGAGLHASPWEGESAEQGVRNRARAMRLIMAAQTECGHLSAMTTTNASLASLRHSSSVVAEWAPQILSRTYDRAFRSLGEKRGATVSLAVAERQNGSDPRALLARAERRGDGLYAITGQKWFVSAPMSDAILMLVRLADGEVGCFLVPRHMPDGWVNAIRLERLKDKLGTRADAAAEIEFDGAFGYLIGEPGLGPAVMADTMTYLRLDCGAVAAGLMRGGFAEAVHHARHRANFGVPLIDRTLMQRVLADMALDVAGATALSLRLAEAFDMAGNQPAEAAYVRLMAPVVKYWTTKSAPALLAEAMECVGGNAFSESSTVARAYRDAPAFALWETPGNLLAQEMLRAMRRDDETLQLVLGTIREELGQGARAAVDVLSAAAAVALEDEGAARMLAEQLALTAAAAALRRDHPAAIADAFIETRLGRPWRSTYGMMDARYDCRALLDYLCPA</sequence>
<dbReference type="Pfam" id="PF02770">
    <property type="entry name" value="Acyl-CoA_dh_M"/>
    <property type="match status" value="1"/>
</dbReference>
<reference evidence="8 9" key="1">
    <citation type="submission" date="2016-10" db="EMBL/GenBank/DDBJ databases">
        <authorList>
            <person name="de Groot N.N."/>
        </authorList>
    </citation>
    <scope>NUCLEOTIDE SEQUENCE [LARGE SCALE GENOMIC DNA]</scope>
    <source>
        <strain evidence="8 9">A52C2</strain>
    </source>
</reference>
<keyword evidence="3 4" id="KW-0274">FAD</keyword>
<dbReference type="InterPro" id="IPR036250">
    <property type="entry name" value="AcylCo_DH-like_C"/>
</dbReference>
<dbReference type="InterPro" id="IPR009100">
    <property type="entry name" value="AcylCoA_DH/oxidase_NM_dom_sf"/>
</dbReference>
<dbReference type="Proteomes" id="UP000199647">
    <property type="component" value="Unassembled WGS sequence"/>
</dbReference>
<dbReference type="Gene3D" id="1.20.140.10">
    <property type="entry name" value="Butyryl-CoA Dehydrogenase, subunit A, domain 3"/>
    <property type="match status" value="1"/>
</dbReference>
<dbReference type="PANTHER" id="PTHR42707">
    <property type="entry name" value="ACYL-COA DEHYDROGENASE"/>
    <property type="match status" value="1"/>
</dbReference>
<evidence type="ECO:0000256" key="1">
    <source>
        <dbReference type="ARBA" id="ARBA00009347"/>
    </source>
</evidence>
<dbReference type="InterPro" id="IPR006091">
    <property type="entry name" value="Acyl-CoA_Oxase/DH_mid-dom"/>
</dbReference>
<dbReference type="InterPro" id="IPR052904">
    <property type="entry name" value="Acyl-CoA_dehydrogenase-like"/>
</dbReference>
<dbReference type="GO" id="GO:0003995">
    <property type="term" value="F:acyl-CoA dehydrogenase activity"/>
    <property type="evidence" value="ECO:0007669"/>
    <property type="project" value="TreeGrafter"/>
</dbReference>
<dbReference type="InterPro" id="IPR041504">
    <property type="entry name" value="AidB_N"/>
</dbReference>
<keyword evidence="4" id="KW-0560">Oxidoreductase</keyword>
<keyword evidence="9" id="KW-1185">Reference proteome</keyword>
<dbReference type="Gene3D" id="6.10.250.600">
    <property type="match status" value="1"/>
</dbReference>
<feature type="domain" description="Adaptive response protein AidB N-terminal" evidence="7">
    <location>
        <begin position="19"/>
        <end position="175"/>
    </location>
</feature>
<feature type="domain" description="Acyl-CoA dehydrogenase/oxidase C-terminal" evidence="5">
    <location>
        <begin position="297"/>
        <end position="436"/>
    </location>
</feature>
<dbReference type="Pfam" id="PF18158">
    <property type="entry name" value="AidB_N"/>
    <property type="match status" value="1"/>
</dbReference>
<name>A0A1H9CGJ1_9HYPH</name>
<dbReference type="Pfam" id="PF00441">
    <property type="entry name" value="Acyl-CoA_dh_1"/>
    <property type="match status" value="1"/>
</dbReference>
<gene>
    <name evidence="8" type="ORF">SAMN05216548_102134</name>
</gene>